<comment type="caution">
    <text evidence="2">The sequence shown here is derived from an EMBL/GenBank/DDBJ whole genome shotgun (WGS) entry which is preliminary data.</text>
</comment>
<evidence type="ECO:0000313" key="3">
    <source>
        <dbReference type="Proteomes" id="UP000034617"/>
    </source>
</evidence>
<evidence type="ECO:0000256" key="1">
    <source>
        <dbReference type="SAM" id="Phobius"/>
    </source>
</evidence>
<proteinExistence type="predicted"/>
<feature type="transmembrane region" description="Helical" evidence="1">
    <location>
        <begin position="25"/>
        <end position="52"/>
    </location>
</feature>
<keyword evidence="1" id="KW-0472">Membrane</keyword>
<keyword evidence="1" id="KW-1133">Transmembrane helix</keyword>
<name>A0A0G1GSE4_9BACT</name>
<keyword evidence="1" id="KW-0812">Transmembrane</keyword>
<organism evidence="2 3">
    <name type="scientific">Candidatus Gottesmanbacteria bacterium GW2011_GWB1_44_11c</name>
    <dbReference type="NCBI Taxonomy" id="1618447"/>
    <lineage>
        <taxon>Bacteria</taxon>
        <taxon>Candidatus Gottesmaniibacteriota</taxon>
    </lineage>
</organism>
<gene>
    <name evidence="2" type="ORF">UW22_C0015G0026</name>
</gene>
<dbReference type="AlphaFoldDB" id="A0A0G1GSE4"/>
<sequence length="179" mass="19860">MPSQNINLFQTKTTLQPFFGSIEEYIRIASIIVLTIVFSGTVMAGIAFLVFGQKRDSMEKEKQQLIQQVKDNVAKESLLVMVRKRLVSVDTIMGTQVSFAPFITTTMKIIQSFPLSSFSMGQKNSVSISVHVATLEEAVAVLSTLMEMEQQKEIGNPVLQSFSMDGNKIQIGLSYTVIL</sequence>
<evidence type="ECO:0000313" key="2">
    <source>
        <dbReference type="EMBL" id="KKT38016.1"/>
    </source>
</evidence>
<dbReference type="EMBL" id="LCHM01000015">
    <property type="protein sequence ID" value="KKT38016.1"/>
    <property type="molecule type" value="Genomic_DNA"/>
</dbReference>
<protein>
    <recommendedName>
        <fullName evidence="4">Fimbrial assembly family protein</fullName>
    </recommendedName>
</protein>
<dbReference type="Proteomes" id="UP000034617">
    <property type="component" value="Unassembled WGS sequence"/>
</dbReference>
<evidence type="ECO:0008006" key="4">
    <source>
        <dbReference type="Google" id="ProtNLM"/>
    </source>
</evidence>
<accession>A0A0G1GSE4</accession>
<reference evidence="2 3" key="1">
    <citation type="journal article" date="2015" name="Nature">
        <title>rRNA introns, odd ribosomes, and small enigmatic genomes across a large radiation of phyla.</title>
        <authorList>
            <person name="Brown C.T."/>
            <person name="Hug L.A."/>
            <person name="Thomas B.C."/>
            <person name="Sharon I."/>
            <person name="Castelle C.J."/>
            <person name="Singh A."/>
            <person name="Wilkins M.J."/>
            <person name="Williams K.H."/>
            <person name="Banfield J.F."/>
        </authorList>
    </citation>
    <scope>NUCLEOTIDE SEQUENCE [LARGE SCALE GENOMIC DNA]</scope>
</reference>